<dbReference type="HOGENOM" id="CLU_2078775_0_0_1"/>
<gene>
    <name evidence="2" type="ORF">M407DRAFT_21511</name>
</gene>
<feature type="region of interest" description="Disordered" evidence="1">
    <location>
        <begin position="37"/>
        <end position="62"/>
    </location>
</feature>
<organism evidence="2 3">
    <name type="scientific">Tulasnella calospora MUT 4182</name>
    <dbReference type="NCBI Taxonomy" id="1051891"/>
    <lineage>
        <taxon>Eukaryota</taxon>
        <taxon>Fungi</taxon>
        <taxon>Dikarya</taxon>
        <taxon>Basidiomycota</taxon>
        <taxon>Agaricomycotina</taxon>
        <taxon>Agaricomycetes</taxon>
        <taxon>Cantharellales</taxon>
        <taxon>Tulasnellaceae</taxon>
        <taxon>Tulasnella</taxon>
    </lineage>
</organism>
<dbReference type="STRING" id="1051891.A0A0C3QN74"/>
<dbReference type="EMBL" id="KN822983">
    <property type="protein sequence ID" value="KIO29451.1"/>
    <property type="molecule type" value="Genomic_DNA"/>
</dbReference>
<dbReference type="Proteomes" id="UP000054248">
    <property type="component" value="Unassembled WGS sequence"/>
</dbReference>
<reference evidence="3" key="2">
    <citation type="submission" date="2015-01" db="EMBL/GenBank/DDBJ databases">
        <title>Evolutionary Origins and Diversification of the Mycorrhizal Mutualists.</title>
        <authorList>
            <consortium name="DOE Joint Genome Institute"/>
            <consortium name="Mycorrhizal Genomics Consortium"/>
            <person name="Kohler A."/>
            <person name="Kuo A."/>
            <person name="Nagy L.G."/>
            <person name="Floudas D."/>
            <person name="Copeland A."/>
            <person name="Barry K.W."/>
            <person name="Cichocki N."/>
            <person name="Veneault-Fourrey C."/>
            <person name="LaButti K."/>
            <person name="Lindquist E.A."/>
            <person name="Lipzen A."/>
            <person name="Lundell T."/>
            <person name="Morin E."/>
            <person name="Murat C."/>
            <person name="Riley R."/>
            <person name="Ohm R."/>
            <person name="Sun H."/>
            <person name="Tunlid A."/>
            <person name="Henrissat B."/>
            <person name="Grigoriev I.V."/>
            <person name="Hibbett D.S."/>
            <person name="Martin F."/>
        </authorList>
    </citation>
    <scope>NUCLEOTIDE SEQUENCE [LARGE SCALE GENOMIC DNA]</scope>
    <source>
        <strain evidence="3">MUT 4182</strain>
    </source>
</reference>
<reference evidence="2 3" key="1">
    <citation type="submission" date="2014-04" db="EMBL/GenBank/DDBJ databases">
        <authorList>
            <consortium name="DOE Joint Genome Institute"/>
            <person name="Kuo A."/>
            <person name="Girlanda M."/>
            <person name="Perotto S."/>
            <person name="Kohler A."/>
            <person name="Nagy L.G."/>
            <person name="Floudas D."/>
            <person name="Copeland A."/>
            <person name="Barry K.W."/>
            <person name="Cichocki N."/>
            <person name="Veneault-Fourrey C."/>
            <person name="LaButti K."/>
            <person name="Lindquist E.A."/>
            <person name="Lipzen A."/>
            <person name="Lundell T."/>
            <person name="Morin E."/>
            <person name="Murat C."/>
            <person name="Sun H."/>
            <person name="Tunlid A."/>
            <person name="Henrissat B."/>
            <person name="Grigoriev I.V."/>
            <person name="Hibbett D.S."/>
            <person name="Martin F."/>
            <person name="Nordberg H.P."/>
            <person name="Cantor M.N."/>
            <person name="Hua S.X."/>
        </authorList>
    </citation>
    <scope>NUCLEOTIDE SEQUENCE [LARGE SCALE GENOMIC DNA]</scope>
    <source>
        <strain evidence="2 3">MUT 4182</strain>
    </source>
</reference>
<dbReference type="SUPFAM" id="SSF53300">
    <property type="entry name" value="vWA-like"/>
    <property type="match status" value="1"/>
</dbReference>
<dbReference type="Gene3D" id="3.40.50.410">
    <property type="entry name" value="von Willebrand factor, type A domain"/>
    <property type="match status" value="1"/>
</dbReference>
<evidence type="ECO:0008006" key="4">
    <source>
        <dbReference type="Google" id="ProtNLM"/>
    </source>
</evidence>
<proteinExistence type="predicted"/>
<evidence type="ECO:0000313" key="2">
    <source>
        <dbReference type="EMBL" id="KIO29451.1"/>
    </source>
</evidence>
<name>A0A0C3QN74_9AGAM</name>
<sequence>MVTLDAPPPAYDESLSQIDLTLTADPSGKDVLITVKPPAAPTAADTTKEKDEKEEKEELKAKRAPVDFVLTIDVSGSMASEAPVPGENERTGLSVLDVVKHAANTIITTMKPEDRIAI</sequence>
<feature type="compositionally biased region" description="Basic and acidic residues" evidence="1">
    <location>
        <begin position="46"/>
        <end position="62"/>
    </location>
</feature>
<evidence type="ECO:0000313" key="3">
    <source>
        <dbReference type="Proteomes" id="UP000054248"/>
    </source>
</evidence>
<protein>
    <recommendedName>
        <fullName evidence="4">VWFA domain-containing protein</fullName>
    </recommendedName>
</protein>
<accession>A0A0C3QN74</accession>
<evidence type="ECO:0000256" key="1">
    <source>
        <dbReference type="SAM" id="MobiDB-lite"/>
    </source>
</evidence>
<dbReference type="AlphaFoldDB" id="A0A0C3QN74"/>
<dbReference type="InterPro" id="IPR036465">
    <property type="entry name" value="vWFA_dom_sf"/>
</dbReference>
<dbReference type="OrthoDB" id="10264538at2759"/>
<feature type="non-terminal residue" evidence="2">
    <location>
        <position position="118"/>
    </location>
</feature>
<keyword evidence="3" id="KW-1185">Reference proteome</keyword>